<dbReference type="GO" id="GO:0005634">
    <property type="term" value="C:nucleus"/>
    <property type="evidence" value="ECO:0000318"/>
    <property type="project" value="GO_Central"/>
</dbReference>
<evidence type="ECO:0000256" key="1">
    <source>
        <dbReference type="SAM" id="MobiDB-lite"/>
    </source>
</evidence>
<evidence type="ECO:0000313" key="2">
    <source>
        <dbReference type="EMBL" id="OQU76255.1"/>
    </source>
</evidence>
<dbReference type="Proteomes" id="UP000000768">
    <property type="component" value="Chromosome 10"/>
</dbReference>
<dbReference type="Gramene" id="OQU76255">
    <property type="protein sequence ID" value="OQU76255"/>
    <property type="gene ID" value="SORBI_3010G120350"/>
</dbReference>
<protein>
    <submittedName>
        <fullName evidence="2">Uncharacterized protein</fullName>
    </submittedName>
</protein>
<accession>A0A1W0VSL4</accession>
<sequence length="243" mass="26933">MKATAATAEGDETRSFDKVPIDTPGAYRLVDRATDRSIIVRGGTDDGNEAAIPSPAMLSRATNRCSSQAHAYLYDFTEFITGLHRKDRARRRPRTPPWTATPRAALDPDPTRRRPRAPAVPRPHAPPTPRAINPARRPGRTSTPRDAQASTACPRPRPHAAPGDPDSAPRPHARRPDRDPGRRSKNKICGTREYKCDCGTIFSRARLIRRDPEHLSDPGRLRRCCGRACTASPRHCTDSPLHR</sequence>
<organism evidence="2 3">
    <name type="scientific">Sorghum bicolor</name>
    <name type="common">Sorghum</name>
    <name type="synonym">Sorghum vulgare</name>
    <dbReference type="NCBI Taxonomy" id="4558"/>
    <lineage>
        <taxon>Eukaryota</taxon>
        <taxon>Viridiplantae</taxon>
        <taxon>Streptophyta</taxon>
        <taxon>Embryophyta</taxon>
        <taxon>Tracheophyta</taxon>
        <taxon>Spermatophyta</taxon>
        <taxon>Magnoliopsida</taxon>
        <taxon>Liliopsida</taxon>
        <taxon>Poales</taxon>
        <taxon>Poaceae</taxon>
        <taxon>PACMAD clade</taxon>
        <taxon>Panicoideae</taxon>
        <taxon>Andropogonodae</taxon>
        <taxon>Andropogoneae</taxon>
        <taxon>Sorghinae</taxon>
        <taxon>Sorghum</taxon>
    </lineage>
</organism>
<reference evidence="2 3" key="1">
    <citation type="journal article" date="2009" name="Nature">
        <title>The Sorghum bicolor genome and the diversification of grasses.</title>
        <authorList>
            <person name="Paterson A.H."/>
            <person name="Bowers J.E."/>
            <person name="Bruggmann R."/>
            <person name="Dubchak I."/>
            <person name="Grimwood J."/>
            <person name="Gundlach H."/>
            <person name="Haberer G."/>
            <person name="Hellsten U."/>
            <person name="Mitros T."/>
            <person name="Poliakov A."/>
            <person name="Schmutz J."/>
            <person name="Spannagl M."/>
            <person name="Tang H."/>
            <person name="Wang X."/>
            <person name="Wicker T."/>
            <person name="Bharti A.K."/>
            <person name="Chapman J."/>
            <person name="Feltus F.A."/>
            <person name="Gowik U."/>
            <person name="Grigoriev I.V."/>
            <person name="Lyons E."/>
            <person name="Maher C.A."/>
            <person name="Martis M."/>
            <person name="Narechania A."/>
            <person name="Otillar R.P."/>
            <person name="Penning B.W."/>
            <person name="Salamov A.A."/>
            <person name="Wang Y."/>
            <person name="Zhang L."/>
            <person name="Carpita N.C."/>
            <person name="Freeling M."/>
            <person name="Gingle A.R."/>
            <person name="Hash C.T."/>
            <person name="Keller B."/>
            <person name="Klein P."/>
            <person name="Kresovich S."/>
            <person name="McCann M.C."/>
            <person name="Ming R."/>
            <person name="Peterson D.G."/>
            <person name="Mehboob-ur-Rahman"/>
            <person name="Ware D."/>
            <person name="Westhoff P."/>
            <person name="Mayer K.F."/>
            <person name="Messing J."/>
            <person name="Rokhsar D.S."/>
        </authorList>
    </citation>
    <scope>NUCLEOTIDE SEQUENCE [LARGE SCALE GENOMIC DNA]</scope>
    <source>
        <strain evidence="3">cv. BTx623</strain>
    </source>
</reference>
<dbReference type="AlphaFoldDB" id="A0A1W0VSL4"/>
<feature type="compositionally biased region" description="Low complexity" evidence="1">
    <location>
        <begin position="97"/>
        <end position="108"/>
    </location>
</feature>
<evidence type="ECO:0000313" key="3">
    <source>
        <dbReference type="Proteomes" id="UP000000768"/>
    </source>
</evidence>
<dbReference type="EMBL" id="CM000769">
    <property type="protein sequence ID" value="OQU76255.1"/>
    <property type="molecule type" value="Genomic_DNA"/>
</dbReference>
<feature type="compositionally biased region" description="Polar residues" evidence="1">
    <location>
        <begin position="140"/>
        <end position="151"/>
    </location>
</feature>
<proteinExistence type="predicted"/>
<feature type="compositionally biased region" description="Pro residues" evidence="1">
    <location>
        <begin position="118"/>
        <end position="129"/>
    </location>
</feature>
<gene>
    <name evidence="2" type="ORF">SORBI_3010G120350</name>
</gene>
<dbReference type="STRING" id="4558.A0A1W0VSL4"/>
<dbReference type="GO" id="GO:0003700">
    <property type="term" value="F:DNA-binding transcription factor activity"/>
    <property type="evidence" value="ECO:0000318"/>
    <property type="project" value="GO_Central"/>
</dbReference>
<keyword evidence="3" id="KW-1185">Reference proteome</keyword>
<dbReference type="InParanoid" id="A0A1W0VSL4"/>
<reference evidence="3" key="2">
    <citation type="journal article" date="2018" name="Plant J.">
        <title>The Sorghum bicolor reference genome: improved assembly, gene annotations, a transcriptome atlas, and signatures of genome organization.</title>
        <authorList>
            <person name="McCormick R.F."/>
            <person name="Truong S.K."/>
            <person name="Sreedasyam A."/>
            <person name="Jenkins J."/>
            <person name="Shu S."/>
            <person name="Sims D."/>
            <person name="Kennedy M."/>
            <person name="Amirebrahimi M."/>
            <person name="Weers B.D."/>
            <person name="McKinley B."/>
            <person name="Mattison A."/>
            <person name="Morishige D.T."/>
            <person name="Grimwood J."/>
            <person name="Schmutz J."/>
            <person name="Mullet J.E."/>
        </authorList>
    </citation>
    <scope>NUCLEOTIDE SEQUENCE [LARGE SCALE GENOMIC DNA]</scope>
    <source>
        <strain evidence="3">cv. BTx623</strain>
    </source>
</reference>
<name>A0A1W0VSL4_SORBI</name>
<feature type="region of interest" description="Disordered" evidence="1">
    <location>
        <begin position="86"/>
        <end position="186"/>
    </location>
</feature>